<evidence type="ECO:0000256" key="7">
    <source>
        <dbReference type="ARBA" id="ARBA00023136"/>
    </source>
</evidence>
<feature type="domain" description="Tripartite ATP-independent periplasmic transporters DctQ component" evidence="10">
    <location>
        <begin position="27"/>
        <end position="156"/>
    </location>
</feature>
<keyword evidence="7 9" id="KW-0472">Membrane</keyword>
<feature type="transmembrane region" description="Helical" evidence="9">
    <location>
        <begin position="51"/>
        <end position="68"/>
    </location>
</feature>
<keyword evidence="6 9" id="KW-1133">Transmembrane helix</keyword>
<dbReference type="AlphaFoldDB" id="A0A533HZN9"/>
<comment type="caution">
    <text evidence="11">The sequence shown here is derived from an EMBL/GenBank/DDBJ whole genome shotgun (WGS) entry which is preliminary data.</text>
</comment>
<evidence type="ECO:0000256" key="6">
    <source>
        <dbReference type="ARBA" id="ARBA00022989"/>
    </source>
</evidence>
<keyword evidence="5 9" id="KW-0812">Transmembrane</keyword>
<dbReference type="PANTHER" id="PTHR35011">
    <property type="entry name" value="2,3-DIKETO-L-GULONATE TRAP TRANSPORTER SMALL PERMEASE PROTEIN YIAM"/>
    <property type="match status" value="1"/>
</dbReference>
<dbReference type="PANTHER" id="PTHR35011:SF10">
    <property type="entry name" value="TRAP TRANSPORTER SMALL PERMEASE PROTEIN"/>
    <property type="match status" value="1"/>
</dbReference>
<dbReference type="EMBL" id="VAFL01000018">
    <property type="protein sequence ID" value="TKW64939.1"/>
    <property type="molecule type" value="Genomic_DNA"/>
</dbReference>
<feature type="transmembrane region" description="Helical" evidence="9">
    <location>
        <begin position="89"/>
        <end position="112"/>
    </location>
</feature>
<dbReference type="GO" id="GO:0015740">
    <property type="term" value="P:C4-dicarboxylate transport"/>
    <property type="evidence" value="ECO:0007669"/>
    <property type="project" value="TreeGrafter"/>
</dbReference>
<dbReference type="GO" id="GO:0022857">
    <property type="term" value="F:transmembrane transporter activity"/>
    <property type="evidence" value="ECO:0007669"/>
    <property type="project" value="UniProtKB-UniRule"/>
</dbReference>
<keyword evidence="2 9" id="KW-0813">Transport</keyword>
<evidence type="ECO:0000256" key="8">
    <source>
        <dbReference type="ARBA" id="ARBA00038436"/>
    </source>
</evidence>
<dbReference type="InterPro" id="IPR007387">
    <property type="entry name" value="TRAP_DctQ"/>
</dbReference>
<comment type="subunit">
    <text evidence="9">The complex comprises the extracytoplasmic solute receptor protein and the two transmembrane proteins.</text>
</comment>
<feature type="transmembrane region" description="Helical" evidence="9">
    <location>
        <begin position="132"/>
        <end position="152"/>
    </location>
</feature>
<accession>A0A533HZN9</accession>
<dbReference type="GO" id="GO:0005886">
    <property type="term" value="C:plasma membrane"/>
    <property type="evidence" value="ECO:0007669"/>
    <property type="project" value="UniProtKB-SubCell"/>
</dbReference>
<comment type="subcellular location">
    <subcellularLocation>
        <location evidence="1 9">Cell inner membrane</location>
        <topology evidence="1 9">Multi-pass membrane protein</topology>
    </subcellularLocation>
</comment>
<comment type="similarity">
    <text evidence="8 9">Belongs to the TRAP transporter small permease family.</text>
</comment>
<evidence type="ECO:0000256" key="5">
    <source>
        <dbReference type="ARBA" id="ARBA00022692"/>
    </source>
</evidence>
<name>A0A533HZN9_PARDE</name>
<dbReference type="InterPro" id="IPR055348">
    <property type="entry name" value="DctQ"/>
</dbReference>
<evidence type="ECO:0000256" key="1">
    <source>
        <dbReference type="ARBA" id="ARBA00004429"/>
    </source>
</evidence>
<gene>
    <name evidence="11" type="ORF">DI616_17050</name>
</gene>
<sequence>MMKSAVRLQHWITRTLQAGGALVLAFMMLTIGYDALMRHFFGRATSWSMEVNAFLLVYLALVTAADTLRRGEQINIGFFVQRAGPRAELVMARLVGIVGAVFSFVIAWRGFLMAHDAFNFGERVSSSFGTPMWMPYSLIPIGFGVLGLQFLLQTLCPAAGPQERSV</sequence>
<proteinExistence type="inferred from homology"/>
<evidence type="ECO:0000313" key="11">
    <source>
        <dbReference type="EMBL" id="TKW64939.1"/>
    </source>
</evidence>
<dbReference type="Pfam" id="PF04290">
    <property type="entry name" value="DctQ"/>
    <property type="match status" value="1"/>
</dbReference>
<evidence type="ECO:0000313" key="12">
    <source>
        <dbReference type="Proteomes" id="UP000315344"/>
    </source>
</evidence>
<evidence type="ECO:0000256" key="3">
    <source>
        <dbReference type="ARBA" id="ARBA00022475"/>
    </source>
</evidence>
<organism evidence="11 12">
    <name type="scientific">Paracoccus denitrificans</name>
    <dbReference type="NCBI Taxonomy" id="266"/>
    <lineage>
        <taxon>Bacteria</taxon>
        <taxon>Pseudomonadati</taxon>
        <taxon>Pseudomonadota</taxon>
        <taxon>Alphaproteobacteria</taxon>
        <taxon>Rhodobacterales</taxon>
        <taxon>Paracoccaceae</taxon>
        <taxon>Paracoccus</taxon>
    </lineage>
</organism>
<evidence type="ECO:0000256" key="4">
    <source>
        <dbReference type="ARBA" id="ARBA00022519"/>
    </source>
</evidence>
<dbReference type="Proteomes" id="UP000315344">
    <property type="component" value="Unassembled WGS sequence"/>
</dbReference>
<keyword evidence="3" id="KW-1003">Cell membrane</keyword>
<keyword evidence="4 9" id="KW-0997">Cell inner membrane</keyword>
<evidence type="ECO:0000259" key="10">
    <source>
        <dbReference type="Pfam" id="PF04290"/>
    </source>
</evidence>
<comment type="function">
    <text evidence="9">Part of the tripartite ATP-independent periplasmic (TRAP) transport system.</text>
</comment>
<feature type="transmembrane region" description="Helical" evidence="9">
    <location>
        <begin position="12"/>
        <end position="31"/>
    </location>
</feature>
<evidence type="ECO:0000256" key="2">
    <source>
        <dbReference type="ARBA" id="ARBA00022448"/>
    </source>
</evidence>
<reference evidence="11 12" key="1">
    <citation type="journal article" date="2017" name="Nat. Commun.">
        <title>In situ click chemistry generation of cyclooxygenase-2 inhibitors.</title>
        <authorList>
            <person name="Bhardwaj A."/>
            <person name="Kaur J."/>
            <person name="Wuest M."/>
            <person name="Wuest F."/>
        </authorList>
    </citation>
    <scope>NUCLEOTIDE SEQUENCE [LARGE SCALE GENOMIC DNA]</scope>
    <source>
        <strain evidence="11">S2_012_000_R3_94</strain>
    </source>
</reference>
<protein>
    <recommendedName>
        <fullName evidence="9">TRAP transporter small permease protein</fullName>
    </recommendedName>
</protein>
<evidence type="ECO:0000256" key="9">
    <source>
        <dbReference type="RuleBase" id="RU369079"/>
    </source>
</evidence>